<accession>A0AC61U4K6</accession>
<evidence type="ECO:0000313" key="1">
    <source>
        <dbReference type="EMBL" id="UUZ44923.1"/>
    </source>
</evidence>
<sequence>MMSARHSLRPAGVLPVLLPLLVLMGALAPSSAAAQEPRDVIVVGAPGLSWSDVTPEATPAIHSFAGGAAITNLNVRSTYFTSCPSDGWLGLSAGARAAEPRDVTQAQLRANPRALPHCSPLPSLPETGPDLAAVEMDHGYWQDLSKKIAAQGFDAQIGTLGTAVREAGGCIAGSGAGAVLAMADRDGVVPGGEPGIKERCAITLAGAPPVTAPDPGPVRAQEVEAVDAVVADVVAGVDSDTVIVLAGLSDDGGQPGLRALAMAGAGIRPGWLHSDSTTRDEMARSRRCHPHGAHDCRDERAGGSRRPTAGPGRRRVARRRPDRLARRRRCPAAGRGRSHPALLPWLRHRAGGPARPRGARGGLRSSTLAPGGQPRGGARRSGGDGRPCLDLSAHPDAVVRHGDPHVGLRPATRGHRPGPGRSGPHRGLGRPAAAFIALACRGHDGRPDRRRGAERGDLPPARR</sequence>
<name>A0AC61U4K6_9MICO</name>
<dbReference type="Proteomes" id="UP001059663">
    <property type="component" value="Chromosome"/>
</dbReference>
<protein>
    <submittedName>
        <fullName evidence="1">Uncharacterized protein</fullName>
    </submittedName>
</protein>
<proteinExistence type="predicted"/>
<gene>
    <name evidence="1" type="ORF">LP422_00535</name>
</gene>
<organism evidence="1 2">
    <name type="scientific">Janibacter limosus</name>
    <dbReference type="NCBI Taxonomy" id="53458"/>
    <lineage>
        <taxon>Bacteria</taxon>
        <taxon>Bacillati</taxon>
        <taxon>Actinomycetota</taxon>
        <taxon>Actinomycetes</taxon>
        <taxon>Micrococcales</taxon>
        <taxon>Intrasporangiaceae</taxon>
        <taxon>Janibacter</taxon>
    </lineage>
</organism>
<evidence type="ECO:0000313" key="2">
    <source>
        <dbReference type="Proteomes" id="UP001059663"/>
    </source>
</evidence>
<reference evidence="1" key="1">
    <citation type="submission" date="2021-11" db="EMBL/GenBank/DDBJ databases">
        <title>Study of the species diversity of bacterial strains isolated from a unique natural object - Shulgan-Tash cave (Bashkiria).</title>
        <authorList>
            <person name="Sazanova A.L."/>
            <person name="Chirak E.R."/>
            <person name="Safronova V.I."/>
        </authorList>
    </citation>
    <scope>NUCLEOTIDE SEQUENCE</scope>
    <source>
        <strain evidence="1">P1</strain>
    </source>
</reference>
<dbReference type="EMBL" id="CP087977">
    <property type="protein sequence ID" value="UUZ44923.1"/>
    <property type="molecule type" value="Genomic_DNA"/>
</dbReference>